<accession>A0A1X7BV91</accession>
<dbReference type="EMBL" id="FWXB01000015">
    <property type="protein sequence ID" value="SMC13582.1"/>
    <property type="molecule type" value="Genomic_DNA"/>
</dbReference>
<feature type="domain" description="SPW repeat-containing integral membrane" evidence="2">
    <location>
        <begin position="11"/>
        <end position="109"/>
    </location>
</feature>
<evidence type="ECO:0000256" key="1">
    <source>
        <dbReference type="SAM" id="Phobius"/>
    </source>
</evidence>
<sequence length="123" mass="13173">MPIKFVTRNIHAYLDYPVALALIGLPFLLGLGASNPMALWLSVVTGIAAFLLTVLTDHHLGILRLVPYSVHMAVDLVVGLTFLAAPFLFGFTGLDAAFYWLNGAAVCLVIASHKPEATVQPAE</sequence>
<evidence type="ECO:0000313" key="3">
    <source>
        <dbReference type="EMBL" id="SMC13582.1"/>
    </source>
</evidence>
<organism evidence="3 4">
    <name type="scientific">Roseovarius aestuarii</name>
    <dbReference type="NCBI Taxonomy" id="475083"/>
    <lineage>
        <taxon>Bacteria</taxon>
        <taxon>Pseudomonadati</taxon>
        <taxon>Pseudomonadota</taxon>
        <taxon>Alphaproteobacteria</taxon>
        <taxon>Rhodobacterales</taxon>
        <taxon>Roseobacteraceae</taxon>
        <taxon>Roseovarius</taxon>
    </lineage>
</organism>
<feature type="transmembrane region" description="Helical" evidence="1">
    <location>
        <begin position="37"/>
        <end position="56"/>
    </location>
</feature>
<feature type="transmembrane region" description="Helical" evidence="1">
    <location>
        <begin position="68"/>
        <end position="91"/>
    </location>
</feature>
<dbReference type="RefSeq" id="WP_085801523.1">
    <property type="nucleotide sequence ID" value="NZ_FWXB01000015.1"/>
</dbReference>
<evidence type="ECO:0000313" key="4">
    <source>
        <dbReference type="Proteomes" id="UP000193224"/>
    </source>
</evidence>
<reference evidence="3 4" key="1">
    <citation type="submission" date="2017-03" db="EMBL/GenBank/DDBJ databases">
        <authorList>
            <person name="Afonso C.L."/>
            <person name="Miller P.J."/>
            <person name="Scott M.A."/>
            <person name="Spackman E."/>
            <person name="Goraichik I."/>
            <person name="Dimitrov K.M."/>
            <person name="Suarez D.L."/>
            <person name="Swayne D.E."/>
        </authorList>
    </citation>
    <scope>NUCLEOTIDE SEQUENCE [LARGE SCALE GENOMIC DNA]</scope>
    <source>
        <strain evidence="3 4">CECT 7745</strain>
    </source>
</reference>
<keyword evidence="1" id="KW-1133">Transmembrane helix</keyword>
<feature type="transmembrane region" description="Helical" evidence="1">
    <location>
        <begin position="12"/>
        <end position="31"/>
    </location>
</feature>
<dbReference type="Pfam" id="PF03779">
    <property type="entry name" value="SPW"/>
    <property type="match status" value="1"/>
</dbReference>
<keyword evidence="4" id="KW-1185">Reference proteome</keyword>
<name>A0A1X7BV91_9RHOB</name>
<dbReference type="Proteomes" id="UP000193224">
    <property type="component" value="Unassembled WGS sequence"/>
</dbReference>
<keyword evidence="1" id="KW-0812">Transmembrane</keyword>
<dbReference type="AlphaFoldDB" id="A0A1X7BV91"/>
<proteinExistence type="predicted"/>
<evidence type="ECO:0000259" key="2">
    <source>
        <dbReference type="Pfam" id="PF03779"/>
    </source>
</evidence>
<dbReference type="OrthoDB" id="129082at2"/>
<dbReference type="InterPro" id="IPR005530">
    <property type="entry name" value="SPW"/>
</dbReference>
<keyword evidence="1" id="KW-0472">Membrane</keyword>
<protein>
    <recommendedName>
        <fullName evidence="2">SPW repeat-containing integral membrane domain-containing protein</fullName>
    </recommendedName>
</protein>
<gene>
    <name evidence="3" type="ORF">ROA7745_03433</name>
</gene>